<gene>
    <name evidence="1" type="ORF">UTRI_03996</name>
</gene>
<keyword evidence="2" id="KW-1185">Reference proteome</keyword>
<evidence type="ECO:0000313" key="2">
    <source>
        <dbReference type="Proteomes" id="UP000324022"/>
    </source>
</evidence>
<dbReference type="Proteomes" id="UP000324022">
    <property type="component" value="Unassembled WGS sequence"/>
</dbReference>
<sequence length="84" mass="9282">MCDYQLAKALRDSSIHMRLSRSGQGSRVKAVEGLYAVSARPGRSGIYGTGMLDVPGTRRSDRGPRPICSVPCFVFHRVDRSKQK</sequence>
<organism evidence="1 2">
    <name type="scientific">Ustilago trichophora</name>
    <dbReference type="NCBI Taxonomy" id="86804"/>
    <lineage>
        <taxon>Eukaryota</taxon>
        <taxon>Fungi</taxon>
        <taxon>Dikarya</taxon>
        <taxon>Basidiomycota</taxon>
        <taxon>Ustilaginomycotina</taxon>
        <taxon>Ustilaginomycetes</taxon>
        <taxon>Ustilaginales</taxon>
        <taxon>Ustilaginaceae</taxon>
        <taxon>Ustilago</taxon>
    </lineage>
</organism>
<protein>
    <submittedName>
        <fullName evidence="1">Uncharacterized protein</fullName>
    </submittedName>
</protein>
<accession>A0A5C3E9S4</accession>
<dbReference type="AlphaFoldDB" id="A0A5C3E9S4"/>
<dbReference type="EMBL" id="OOIN01000014">
    <property type="protein sequence ID" value="SPO26407.1"/>
    <property type="molecule type" value="Genomic_DNA"/>
</dbReference>
<reference evidence="1 2" key="1">
    <citation type="submission" date="2018-03" db="EMBL/GenBank/DDBJ databases">
        <authorList>
            <person name="Guldener U."/>
        </authorList>
    </citation>
    <scope>NUCLEOTIDE SEQUENCE [LARGE SCALE GENOMIC DNA]</scope>
    <source>
        <strain evidence="1 2">NBRC100155</strain>
    </source>
</reference>
<proteinExistence type="predicted"/>
<evidence type="ECO:0000313" key="1">
    <source>
        <dbReference type="EMBL" id="SPO26407.1"/>
    </source>
</evidence>
<name>A0A5C3E9S4_9BASI</name>